<dbReference type="EMBL" id="HACG01021256">
    <property type="protein sequence ID" value="CEK68121.1"/>
    <property type="molecule type" value="Transcribed_RNA"/>
</dbReference>
<dbReference type="AlphaFoldDB" id="A0A0B6ZJS7"/>
<feature type="coiled-coil region" evidence="1">
    <location>
        <begin position="104"/>
        <end position="134"/>
    </location>
</feature>
<evidence type="ECO:0000256" key="1">
    <source>
        <dbReference type="SAM" id="Coils"/>
    </source>
</evidence>
<reference evidence="2" key="1">
    <citation type="submission" date="2014-12" db="EMBL/GenBank/DDBJ databases">
        <title>Insight into the proteome of Arion vulgaris.</title>
        <authorList>
            <person name="Aradska J."/>
            <person name="Bulat T."/>
            <person name="Smidak R."/>
            <person name="Sarate P."/>
            <person name="Gangsoo J."/>
            <person name="Sialana F."/>
            <person name="Bilban M."/>
            <person name="Lubec G."/>
        </authorList>
    </citation>
    <scope>NUCLEOTIDE SEQUENCE</scope>
    <source>
        <tissue evidence="2">Skin</tissue>
    </source>
</reference>
<accession>A0A0B6ZJS7</accession>
<name>A0A0B6ZJS7_9EUPU</name>
<feature type="non-terminal residue" evidence="2">
    <location>
        <position position="1"/>
    </location>
</feature>
<proteinExistence type="predicted"/>
<organism evidence="2">
    <name type="scientific">Arion vulgaris</name>
    <dbReference type="NCBI Taxonomy" id="1028688"/>
    <lineage>
        <taxon>Eukaryota</taxon>
        <taxon>Metazoa</taxon>
        <taxon>Spiralia</taxon>
        <taxon>Lophotrochozoa</taxon>
        <taxon>Mollusca</taxon>
        <taxon>Gastropoda</taxon>
        <taxon>Heterobranchia</taxon>
        <taxon>Euthyneura</taxon>
        <taxon>Panpulmonata</taxon>
        <taxon>Eupulmonata</taxon>
        <taxon>Stylommatophora</taxon>
        <taxon>Helicina</taxon>
        <taxon>Arionoidea</taxon>
        <taxon>Arionidae</taxon>
        <taxon>Arion</taxon>
    </lineage>
</organism>
<gene>
    <name evidence="2" type="primary">ORF65138</name>
</gene>
<keyword evidence="1" id="KW-0175">Coiled coil</keyword>
<evidence type="ECO:0000313" key="2">
    <source>
        <dbReference type="EMBL" id="CEK68121.1"/>
    </source>
</evidence>
<protein>
    <submittedName>
        <fullName evidence="2">Uncharacterized protein</fullName>
    </submittedName>
</protein>
<sequence length="148" mass="17202">CLRKAFRQQLLDTVAKLSVHFDKNLQSKIGRERTKQKSDLASKEEKFREMQSTILRNEGVIHMLQTQLRQYQLGQQNNDDNEDRFMEQSFSADESSHRADSILQEQLTANEQELAEVIQKLENSESKVSGLEEMLIVKMKKLSLCTKI</sequence>